<evidence type="ECO:0000313" key="2">
    <source>
        <dbReference type="Proteomes" id="UP001596139"/>
    </source>
</evidence>
<sequence>MPTGHRLRGRLEWLRSPPPHGCRARRGQLPAGRPRHFHCIAGKGRTGFGRAILLLAASAAGEGISVASCGSSAP</sequence>
<name>A0ABW1MKC0_9ACTN</name>
<dbReference type="InterPro" id="IPR026893">
    <property type="entry name" value="Tyr/Ser_Pase_IphP-type"/>
</dbReference>
<keyword evidence="2" id="KW-1185">Reference proteome</keyword>
<accession>A0ABW1MKC0</accession>
<dbReference type="Gene3D" id="3.90.190.10">
    <property type="entry name" value="Protein tyrosine phosphatase superfamily"/>
    <property type="match status" value="1"/>
</dbReference>
<dbReference type="EMBL" id="JBHSPX010000004">
    <property type="protein sequence ID" value="MFC6064168.1"/>
    <property type="molecule type" value="Genomic_DNA"/>
</dbReference>
<dbReference type="InterPro" id="IPR029021">
    <property type="entry name" value="Prot-tyrosine_phosphatase-like"/>
</dbReference>
<dbReference type="Proteomes" id="UP001596139">
    <property type="component" value="Unassembled WGS sequence"/>
</dbReference>
<comment type="caution">
    <text evidence="1">The sequence shown here is derived from an EMBL/GenBank/DDBJ whole genome shotgun (WGS) entry which is preliminary data.</text>
</comment>
<protein>
    <submittedName>
        <fullName evidence="1">Tyrosine-protein phosphatase</fullName>
    </submittedName>
</protein>
<dbReference type="InterPro" id="IPR016130">
    <property type="entry name" value="Tyr_Pase_AS"/>
</dbReference>
<gene>
    <name evidence="1" type="ORF">ACFP4F_16655</name>
</gene>
<proteinExistence type="predicted"/>
<organism evidence="1 2">
    <name type="scientific">Streptomyces ochraceiscleroticus</name>
    <dbReference type="NCBI Taxonomy" id="47761"/>
    <lineage>
        <taxon>Bacteria</taxon>
        <taxon>Bacillati</taxon>
        <taxon>Actinomycetota</taxon>
        <taxon>Actinomycetes</taxon>
        <taxon>Kitasatosporales</taxon>
        <taxon>Streptomycetaceae</taxon>
        <taxon>Streptomyces</taxon>
    </lineage>
</organism>
<evidence type="ECO:0000313" key="1">
    <source>
        <dbReference type="EMBL" id="MFC6064168.1"/>
    </source>
</evidence>
<dbReference type="Pfam" id="PF13350">
    <property type="entry name" value="Y_phosphatase3"/>
    <property type="match status" value="1"/>
</dbReference>
<reference evidence="2" key="1">
    <citation type="journal article" date="2019" name="Int. J. Syst. Evol. Microbiol.">
        <title>The Global Catalogue of Microorganisms (GCM) 10K type strain sequencing project: providing services to taxonomists for standard genome sequencing and annotation.</title>
        <authorList>
            <consortium name="The Broad Institute Genomics Platform"/>
            <consortium name="The Broad Institute Genome Sequencing Center for Infectious Disease"/>
            <person name="Wu L."/>
            <person name="Ma J."/>
        </authorList>
    </citation>
    <scope>NUCLEOTIDE SEQUENCE [LARGE SCALE GENOMIC DNA]</scope>
    <source>
        <strain evidence="2">CGMCC 1.15180</strain>
    </source>
</reference>
<dbReference type="RefSeq" id="WP_107053926.1">
    <property type="nucleotide sequence ID" value="NZ_JBHSPX010000004.1"/>
</dbReference>
<dbReference type="SUPFAM" id="SSF52799">
    <property type="entry name" value="(Phosphotyrosine protein) phosphatases II"/>
    <property type="match status" value="1"/>
</dbReference>
<dbReference type="PROSITE" id="PS00383">
    <property type="entry name" value="TYR_PHOSPHATASE_1"/>
    <property type="match status" value="1"/>
</dbReference>